<accession>A0A7Y2E9P3</accession>
<dbReference type="Gene3D" id="3.40.630.30">
    <property type="match status" value="1"/>
</dbReference>
<evidence type="ECO:0000313" key="2">
    <source>
        <dbReference type="EMBL" id="NNF06857.1"/>
    </source>
</evidence>
<name>A0A7Y2E9P3_UNCEI</name>
<protein>
    <submittedName>
        <fullName evidence="2">GNAT family N-acetyltransferase</fullName>
    </submittedName>
</protein>
<evidence type="ECO:0000259" key="1">
    <source>
        <dbReference type="PROSITE" id="PS51186"/>
    </source>
</evidence>
<proteinExistence type="predicted"/>
<keyword evidence="2" id="KW-0808">Transferase</keyword>
<organism evidence="2 3">
    <name type="scientific">Eiseniibacteriota bacterium</name>
    <dbReference type="NCBI Taxonomy" id="2212470"/>
    <lineage>
        <taxon>Bacteria</taxon>
        <taxon>Candidatus Eiseniibacteriota</taxon>
    </lineage>
</organism>
<dbReference type="PROSITE" id="PS51186">
    <property type="entry name" value="GNAT"/>
    <property type="match status" value="1"/>
</dbReference>
<dbReference type="InterPro" id="IPR000182">
    <property type="entry name" value="GNAT_dom"/>
</dbReference>
<reference evidence="2 3" key="1">
    <citation type="submission" date="2020-03" db="EMBL/GenBank/DDBJ databases">
        <title>Metabolic flexibility allows generalist bacteria to become dominant in a frequently disturbed ecosystem.</title>
        <authorList>
            <person name="Chen Y.-J."/>
            <person name="Leung P.M."/>
            <person name="Bay S.K."/>
            <person name="Hugenholtz P."/>
            <person name="Kessler A.J."/>
            <person name="Shelley G."/>
            <person name="Waite D.W."/>
            <person name="Cook P.L."/>
            <person name="Greening C."/>
        </authorList>
    </citation>
    <scope>NUCLEOTIDE SEQUENCE [LARGE SCALE GENOMIC DNA]</scope>
    <source>
        <strain evidence="2">SS_bin_28</strain>
    </source>
</reference>
<evidence type="ECO:0000313" key="3">
    <source>
        <dbReference type="Proteomes" id="UP000547674"/>
    </source>
</evidence>
<gene>
    <name evidence="2" type="ORF">HKN21_08855</name>
</gene>
<sequence>VGGLLVDAMITWAKASSIVTKINLRVSPDNPRGLALYAKKGFVREGQISRDMLIDGKYSESIWMGLEL</sequence>
<dbReference type="AlphaFoldDB" id="A0A7Y2E9P3"/>
<dbReference type="GO" id="GO:0016747">
    <property type="term" value="F:acyltransferase activity, transferring groups other than amino-acyl groups"/>
    <property type="evidence" value="ECO:0007669"/>
    <property type="project" value="InterPro"/>
</dbReference>
<feature type="domain" description="N-acetyltransferase" evidence="1">
    <location>
        <begin position="1"/>
        <end position="68"/>
    </location>
</feature>
<dbReference type="Proteomes" id="UP000547674">
    <property type="component" value="Unassembled WGS sequence"/>
</dbReference>
<dbReference type="InterPro" id="IPR016181">
    <property type="entry name" value="Acyl_CoA_acyltransferase"/>
</dbReference>
<comment type="caution">
    <text evidence="2">The sequence shown here is derived from an EMBL/GenBank/DDBJ whole genome shotgun (WGS) entry which is preliminary data.</text>
</comment>
<feature type="non-terminal residue" evidence="2">
    <location>
        <position position="1"/>
    </location>
</feature>
<dbReference type="EMBL" id="JABDJR010000350">
    <property type="protein sequence ID" value="NNF06857.1"/>
    <property type="molecule type" value="Genomic_DNA"/>
</dbReference>
<dbReference type="SUPFAM" id="SSF55729">
    <property type="entry name" value="Acyl-CoA N-acyltransferases (Nat)"/>
    <property type="match status" value="1"/>
</dbReference>